<evidence type="ECO:0000313" key="1">
    <source>
        <dbReference type="EMBL" id="TXL64578.1"/>
    </source>
</evidence>
<sequence>MTTRPRFRAARPGLDATGPGFRETRRALCALPIASLAACALPPGRGAGRGIEAFEPLLAAPHRRPANAARDRYRHPAETLAFFGVTRDSTVVEILPGSAGYYMEILAPWLRDRGRYIAASRDETSPARYLADHRRLLERLAAEPHLYDQVLVTKFNADRHEIAPPASADFILTFRNLHNWVERGEAEGALRAFHRALKPGGILGVVDHRGRNDLGQQAQMASGYLREDFAIALIERAGFRLAGRSEVNANPRDTKDHPEGVWTLPPALRMKERDRDRYLAIGESDRFTLKFEKA</sequence>
<dbReference type="OrthoDB" id="9801692at2"/>
<dbReference type="GO" id="GO:0008168">
    <property type="term" value="F:methyltransferase activity"/>
    <property type="evidence" value="ECO:0007669"/>
    <property type="project" value="UniProtKB-KW"/>
</dbReference>
<name>A0A5C8NTI9_9BURK</name>
<protein>
    <submittedName>
        <fullName evidence="1">Class I SAM-dependent methyltransferase</fullName>
    </submittedName>
</protein>
<keyword evidence="2" id="KW-1185">Reference proteome</keyword>
<evidence type="ECO:0000313" key="2">
    <source>
        <dbReference type="Proteomes" id="UP000321548"/>
    </source>
</evidence>
<gene>
    <name evidence="1" type="ORF">FHP08_12550</name>
</gene>
<keyword evidence="1" id="KW-0808">Transferase</keyword>
<keyword evidence="1" id="KW-0489">Methyltransferase</keyword>
<dbReference type="GO" id="GO:0032259">
    <property type="term" value="P:methylation"/>
    <property type="evidence" value="ECO:0007669"/>
    <property type="project" value="UniProtKB-KW"/>
</dbReference>
<proteinExistence type="predicted"/>
<dbReference type="InterPro" id="IPR016980">
    <property type="entry name" value="S-AdoMet-dep_MeTrfase_Alr7345"/>
</dbReference>
<organism evidence="1 2">
    <name type="scientific">Zeimonas arvi</name>
    <dbReference type="NCBI Taxonomy" id="2498847"/>
    <lineage>
        <taxon>Bacteria</taxon>
        <taxon>Pseudomonadati</taxon>
        <taxon>Pseudomonadota</taxon>
        <taxon>Betaproteobacteria</taxon>
        <taxon>Burkholderiales</taxon>
        <taxon>Burkholderiaceae</taxon>
        <taxon>Zeimonas</taxon>
    </lineage>
</organism>
<dbReference type="InterPro" id="IPR029063">
    <property type="entry name" value="SAM-dependent_MTases_sf"/>
</dbReference>
<dbReference type="AlphaFoldDB" id="A0A5C8NTI9"/>
<dbReference type="PIRSF" id="PIRSF031679">
    <property type="entry name" value="Mtase_Alr7345_prd"/>
    <property type="match status" value="1"/>
</dbReference>
<dbReference type="SUPFAM" id="SSF53335">
    <property type="entry name" value="S-adenosyl-L-methionine-dependent methyltransferases"/>
    <property type="match status" value="1"/>
</dbReference>
<accession>A0A5C8NTI9</accession>
<reference evidence="1 2" key="1">
    <citation type="submission" date="2019-06" db="EMBL/GenBank/DDBJ databases">
        <title>Quisquiliibacterium sp. nov., isolated from a maize field.</title>
        <authorList>
            <person name="Lin S.-Y."/>
            <person name="Tsai C.-F."/>
            <person name="Young C.-C."/>
        </authorList>
    </citation>
    <scope>NUCLEOTIDE SEQUENCE [LARGE SCALE GENOMIC DNA]</scope>
    <source>
        <strain evidence="1 2">CC-CFT501</strain>
    </source>
</reference>
<dbReference type="Proteomes" id="UP000321548">
    <property type="component" value="Unassembled WGS sequence"/>
</dbReference>
<comment type="caution">
    <text evidence="1">The sequence shown here is derived from an EMBL/GenBank/DDBJ whole genome shotgun (WGS) entry which is preliminary data.</text>
</comment>
<dbReference type="EMBL" id="VDUY01000005">
    <property type="protein sequence ID" value="TXL64578.1"/>
    <property type="molecule type" value="Genomic_DNA"/>
</dbReference>
<dbReference type="Gene3D" id="3.40.50.150">
    <property type="entry name" value="Vaccinia Virus protein VP39"/>
    <property type="match status" value="1"/>
</dbReference>
<dbReference type="RefSeq" id="WP_147704827.1">
    <property type="nucleotide sequence ID" value="NZ_VDUY01000005.1"/>
</dbReference>